<dbReference type="InterPro" id="IPR058923">
    <property type="entry name" value="RCC1-like_dom"/>
</dbReference>
<name>A0A7I5E7Y8_HAECO</name>
<reference evidence="8" key="1">
    <citation type="submission" date="2020-12" db="UniProtKB">
        <authorList>
            <consortium name="WormBaseParasite"/>
        </authorList>
    </citation>
    <scope>IDENTIFICATION</scope>
    <source>
        <strain evidence="8">MHco3</strain>
    </source>
</reference>
<feature type="compositionally biased region" description="Low complexity" evidence="4">
    <location>
        <begin position="126"/>
        <end position="136"/>
    </location>
</feature>
<keyword evidence="5" id="KW-0732">Signal</keyword>
<dbReference type="WBParaSite" id="HCON_00057240-00002">
    <property type="protein sequence ID" value="HCON_00057240-00002"/>
    <property type="gene ID" value="HCON_00057240"/>
</dbReference>
<protein>
    <submittedName>
        <fullName evidence="8">Regulator of chromosome condensation</fullName>
    </submittedName>
</protein>
<feature type="compositionally biased region" description="Basic and acidic residues" evidence="4">
    <location>
        <begin position="246"/>
        <end position="271"/>
    </location>
</feature>
<feature type="compositionally biased region" description="Basic and acidic residues" evidence="4">
    <location>
        <begin position="153"/>
        <end position="172"/>
    </location>
</feature>
<dbReference type="Gene3D" id="2.130.10.30">
    <property type="entry name" value="Regulator of chromosome condensation 1/beta-lactamase-inhibitor protein II"/>
    <property type="match status" value="1"/>
</dbReference>
<feature type="repeat" description="RCC1" evidence="3">
    <location>
        <begin position="365"/>
        <end position="416"/>
    </location>
</feature>
<accession>A0A7I5E7Y8</accession>
<feature type="repeat" description="RCC1" evidence="3">
    <location>
        <begin position="476"/>
        <end position="531"/>
    </location>
</feature>
<evidence type="ECO:0000313" key="8">
    <source>
        <dbReference type="WBParaSite" id="HCON_00057240-00002"/>
    </source>
</evidence>
<keyword evidence="7" id="KW-1185">Reference proteome</keyword>
<dbReference type="OMA" id="TWGINAT"/>
<dbReference type="GO" id="GO:0005737">
    <property type="term" value="C:cytoplasm"/>
    <property type="evidence" value="ECO:0007669"/>
    <property type="project" value="TreeGrafter"/>
</dbReference>
<dbReference type="SUPFAM" id="SSF50985">
    <property type="entry name" value="RCC1/BLIP-II"/>
    <property type="match status" value="1"/>
</dbReference>
<dbReference type="OrthoDB" id="61110at2759"/>
<feature type="repeat" description="RCC1" evidence="3">
    <location>
        <begin position="532"/>
        <end position="597"/>
    </location>
</feature>
<feature type="repeat" description="RCC1" evidence="3">
    <location>
        <begin position="723"/>
        <end position="780"/>
    </location>
</feature>
<feature type="chain" id="PRO_5029658131" evidence="5">
    <location>
        <begin position="24"/>
        <end position="781"/>
    </location>
</feature>
<evidence type="ECO:0000256" key="5">
    <source>
        <dbReference type="SAM" id="SignalP"/>
    </source>
</evidence>
<dbReference type="GO" id="GO:0005085">
    <property type="term" value="F:guanyl-nucleotide exchange factor activity"/>
    <property type="evidence" value="ECO:0007669"/>
    <property type="project" value="TreeGrafter"/>
</dbReference>
<keyword evidence="1" id="KW-0344">Guanine-nucleotide releasing factor</keyword>
<dbReference type="PRINTS" id="PR00633">
    <property type="entry name" value="RCCNDNSATION"/>
</dbReference>
<dbReference type="PANTHER" id="PTHR45982">
    <property type="entry name" value="REGULATOR OF CHROMOSOME CONDENSATION"/>
    <property type="match status" value="1"/>
</dbReference>
<dbReference type="InterPro" id="IPR009091">
    <property type="entry name" value="RCC1/BLIP-II"/>
</dbReference>
<sequence length="781" mass="85939">MPIFQRLLRIATPWLLFTKVVVSKVDGTSIFRIEHNLIMEFLRTEGEDSGAGDAPRTTSFEKQDSFASLPVETSMEKQSNVETSMEKQSNEDAEVSVAAEQQPETDSRENQADVTFEEHQSELDSQQSQLRTSQQFQLRTETIETVVYHDDRVKEKTFTSTDPKPETERVEVEMQDEDTSSVGLEGAETTTSGSVEDMQATSCISQGTQDIIKEEHRTSYTIQGRNGGEVFKEHVVVTVESTEVVSHGEREMETTKESGERREEKMDTSEKQEEEEEDVTPPNTPEAAEPRTPRTRGRTAKAKPTTVEAQKTAPTTGKRGRKRKVVEEDGAATPAKAPKTPGRGRVAHAKVKLSYTDYVSNVIGERVLSCGEGEQLGHPGRTTTKKPRKVDLVEDEGLQVVQVVAGGVHSALLTADGEVYMCGINEQGTVPAIGVEPEGSTDKFTKVELSEEIASQGKIVMLAAGASFTAALTDKGSVIAWGNLRDTSGEINVHPLLTKMKEHPVVLIHYKKRVIVKIAAGENHLVMLEEDGKVLTFGDGKMGQLGRSKRTGSIRPQYMVDEDGRSLILILQDKKRKDIPIKDIHAGGFWTMLVSEDQVFSFGLNNFEHLGIPIEGEAPSEPSEEDKRELRILTPCVAKAYLGRSWTHIDGVQHIIARDERGEVYGIGKNTDNALGLGTWTGNDDSEHWKYSTLERIPFPREAGEIAGTTAKLGCSVAWTKNGDAYAWGCDTSGQLGLGLKDDDEKIVPTPRKITSAHLDGYKIICASISDNHCLFLAKKG</sequence>
<evidence type="ECO:0000259" key="6">
    <source>
        <dbReference type="Pfam" id="PF25390"/>
    </source>
</evidence>
<dbReference type="PANTHER" id="PTHR45982:SF1">
    <property type="entry name" value="REGULATOR OF CHROMOSOME CONDENSATION"/>
    <property type="match status" value="1"/>
</dbReference>
<dbReference type="InterPro" id="IPR051553">
    <property type="entry name" value="Ran_GTPase-activating"/>
</dbReference>
<dbReference type="Proteomes" id="UP000025227">
    <property type="component" value="Unplaced"/>
</dbReference>
<feature type="region of interest" description="Disordered" evidence="4">
    <location>
        <begin position="46"/>
        <end position="136"/>
    </location>
</feature>
<feature type="domain" description="RCC1-like" evidence="6">
    <location>
        <begin position="367"/>
        <end position="775"/>
    </location>
</feature>
<evidence type="ECO:0000256" key="1">
    <source>
        <dbReference type="ARBA" id="ARBA00022658"/>
    </source>
</evidence>
<dbReference type="Pfam" id="PF25390">
    <property type="entry name" value="WD40_RLD"/>
    <property type="match status" value="1"/>
</dbReference>
<evidence type="ECO:0000256" key="3">
    <source>
        <dbReference type="PROSITE-ProRule" id="PRU00235"/>
    </source>
</evidence>
<feature type="region of interest" description="Disordered" evidence="4">
    <location>
        <begin position="153"/>
        <end position="200"/>
    </location>
</feature>
<feature type="region of interest" description="Disordered" evidence="4">
    <location>
        <begin position="241"/>
        <end position="345"/>
    </location>
</feature>
<feature type="compositionally biased region" description="Low complexity" evidence="4">
    <location>
        <begin position="331"/>
        <end position="341"/>
    </location>
</feature>
<organism evidence="7 8">
    <name type="scientific">Haemonchus contortus</name>
    <name type="common">Barber pole worm</name>
    <dbReference type="NCBI Taxonomy" id="6289"/>
    <lineage>
        <taxon>Eukaryota</taxon>
        <taxon>Metazoa</taxon>
        <taxon>Ecdysozoa</taxon>
        <taxon>Nematoda</taxon>
        <taxon>Chromadorea</taxon>
        <taxon>Rhabditida</taxon>
        <taxon>Rhabditina</taxon>
        <taxon>Rhabditomorpha</taxon>
        <taxon>Strongyloidea</taxon>
        <taxon>Trichostrongylidae</taxon>
        <taxon>Haemonchus</taxon>
    </lineage>
</organism>
<evidence type="ECO:0000313" key="7">
    <source>
        <dbReference type="Proteomes" id="UP000025227"/>
    </source>
</evidence>
<dbReference type="AlphaFoldDB" id="A0A7I5E7Y8"/>
<feature type="signal peptide" evidence="5">
    <location>
        <begin position="1"/>
        <end position="23"/>
    </location>
</feature>
<dbReference type="InterPro" id="IPR000408">
    <property type="entry name" value="Reg_chr_condens"/>
</dbReference>
<feature type="compositionally biased region" description="Polar residues" evidence="4">
    <location>
        <begin position="188"/>
        <end position="200"/>
    </location>
</feature>
<dbReference type="PROSITE" id="PS00626">
    <property type="entry name" value="RCC1_2"/>
    <property type="match status" value="1"/>
</dbReference>
<keyword evidence="2" id="KW-0677">Repeat</keyword>
<evidence type="ECO:0000256" key="4">
    <source>
        <dbReference type="SAM" id="MobiDB-lite"/>
    </source>
</evidence>
<dbReference type="PROSITE" id="PS50012">
    <property type="entry name" value="RCC1_3"/>
    <property type="match status" value="4"/>
</dbReference>
<proteinExistence type="predicted"/>
<evidence type="ECO:0000256" key="2">
    <source>
        <dbReference type="ARBA" id="ARBA00022737"/>
    </source>
</evidence>
<feature type="compositionally biased region" description="Basic and acidic residues" evidence="4">
    <location>
        <begin position="105"/>
        <end position="122"/>
    </location>
</feature>